<feature type="compositionally biased region" description="Polar residues" evidence="1">
    <location>
        <begin position="123"/>
        <end position="133"/>
    </location>
</feature>
<keyword evidence="3" id="KW-1185">Reference proteome</keyword>
<name>A0ABD0ZIB1_CARAN</name>
<evidence type="ECO:0000256" key="1">
    <source>
        <dbReference type="SAM" id="MobiDB-lite"/>
    </source>
</evidence>
<feature type="region of interest" description="Disordered" evidence="1">
    <location>
        <begin position="95"/>
        <end position="133"/>
    </location>
</feature>
<accession>A0ABD0ZIB1</accession>
<feature type="compositionally biased region" description="Polar residues" evidence="1">
    <location>
        <begin position="248"/>
        <end position="258"/>
    </location>
</feature>
<reference evidence="2 3" key="1">
    <citation type="submission" date="2024-04" db="EMBL/GenBank/DDBJ databases">
        <title>Genome assembly C_amara_ONT_v2.</title>
        <authorList>
            <person name="Yant L."/>
            <person name="Moore C."/>
            <person name="Slenker M."/>
        </authorList>
    </citation>
    <scope>NUCLEOTIDE SEQUENCE [LARGE SCALE GENOMIC DNA]</scope>
    <source>
        <tissue evidence="2">Leaf</tissue>
    </source>
</reference>
<feature type="region of interest" description="Disordered" evidence="1">
    <location>
        <begin position="239"/>
        <end position="258"/>
    </location>
</feature>
<proteinExistence type="predicted"/>
<dbReference type="EMBL" id="JBANAX010000758">
    <property type="protein sequence ID" value="KAL1194213.1"/>
    <property type="molecule type" value="Genomic_DNA"/>
</dbReference>
<gene>
    <name evidence="2" type="ORF">V5N11_035177</name>
</gene>
<protein>
    <submittedName>
        <fullName evidence="2">Uncharacterized protein</fullName>
    </submittedName>
</protein>
<dbReference type="PANTHER" id="PTHR47584:SF19">
    <property type="entry name" value="L10-INTERACTING MYB DOMAIN-CONTAINING PROTEIN-LIKE"/>
    <property type="match status" value="1"/>
</dbReference>
<dbReference type="AlphaFoldDB" id="A0ABD0ZIB1"/>
<dbReference type="InterPro" id="IPR045026">
    <property type="entry name" value="LIMYB"/>
</dbReference>
<dbReference type="Proteomes" id="UP001558713">
    <property type="component" value="Unassembled WGS sequence"/>
</dbReference>
<evidence type="ECO:0000313" key="2">
    <source>
        <dbReference type="EMBL" id="KAL1194213.1"/>
    </source>
</evidence>
<sequence length="258" mass="29377">MSNDGGVDGGGADDIGYGSIPRKSKYDILRNKWGSFKRLNNFTGVSVDHSTGVITMDTEWWDDREKEIKYAKDIKENGIPHMELMRRIFGRQGSKPEAMYPTHAQGPKNADETEGEPMDKSVPITQDNDADDSNLNPTTDFWWACIKVLKEDPFAREMMVYSESDDDRIRFMEGYTGYDRAEYYIGDRLNKLESCKGYYPIGNLEQDMENTNVESHKEFDATSHTDLMSLFRDIGYTGRVGNTDPDGESSQTTINLEH</sequence>
<dbReference type="PANTHER" id="PTHR47584">
    <property type="match status" value="1"/>
</dbReference>
<organism evidence="2 3">
    <name type="scientific">Cardamine amara subsp. amara</name>
    <dbReference type="NCBI Taxonomy" id="228776"/>
    <lineage>
        <taxon>Eukaryota</taxon>
        <taxon>Viridiplantae</taxon>
        <taxon>Streptophyta</taxon>
        <taxon>Embryophyta</taxon>
        <taxon>Tracheophyta</taxon>
        <taxon>Spermatophyta</taxon>
        <taxon>Magnoliopsida</taxon>
        <taxon>eudicotyledons</taxon>
        <taxon>Gunneridae</taxon>
        <taxon>Pentapetalae</taxon>
        <taxon>rosids</taxon>
        <taxon>malvids</taxon>
        <taxon>Brassicales</taxon>
        <taxon>Brassicaceae</taxon>
        <taxon>Cardamineae</taxon>
        <taxon>Cardamine</taxon>
    </lineage>
</organism>
<comment type="caution">
    <text evidence="2">The sequence shown here is derived from an EMBL/GenBank/DDBJ whole genome shotgun (WGS) entry which is preliminary data.</text>
</comment>
<evidence type="ECO:0000313" key="3">
    <source>
        <dbReference type="Proteomes" id="UP001558713"/>
    </source>
</evidence>